<protein>
    <submittedName>
        <fullName evidence="1">Broad specificity phosphatase PhoE</fullName>
    </submittedName>
</protein>
<organism evidence="1 2">
    <name type="scientific">Murimonas intestini</name>
    <dbReference type="NCBI Taxonomy" id="1337051"/>
    <lineage>
        <taxon>Bacteria</taxon>
        <taxon>Bacillati</taxon>
        <taxon>Bacillota</taxon>
        <taxon>Clostridia</taxon>
        <taxon>Lachnospirales</taxon>
        <taxon>Lachnospiraceae</taxon>
        <taxon>Murimonas</taxon>
    </lineage>
</organism>
<dbReference type="EMBL" id="QGGY01000016">
    <property type="protein sequence ID" value="PWJ72719.1"/>
    <property type="molecule type" value="Genomic_DNA"/>
</dbReference>
<accession>A0AB73SZG8</accession>
<sequence>MTAFYLVRHGKTDYSQKNRKIYQGFGVNLSPLSMDGIKEIQNTSKDKRLCDAGIILSSPYTRALQTAAILSKELRIGMIVETDLHEWIANKNYIYVSDERAAESYREFVQFNGNYPSGREMDWEDMNAMRKRVLPVLEKYKRFSKVIVVCHGMVIQSLCNGYHPQNGEIIEFEL</sequence>
<dbReference type="GO" id="GO:0016791">
    <property type="term" value="F:phosphatase activity"/>
    <property type="evidence" value="ECO:0007669"/>
    <property type="project" value="TreeGrafter"/>
</dbReference>
<dbReference type="InterPro" id="IPR013078">
    <property type="entry name" value="His_Pase_superF_clade-1"/>
</dbReference>
<proteinExistence type="predicted"/>
<evidence type="ECO:0000313" key="2">
    <source>
        <dbReference type="Proteomes" id="UP000245412"/>
    </source>
</evidence>
<dbReference type="AlphaFoldDB" id="A0AB73SZG8"/>
<dbReference type="CDD" id="cd07067">
    <property type="entry name" value="HP_PGM_like"/>
    <property type="match status" value="1"/>
</dbReference>
<dbReference type="RefSeq" id="WP_109748189.1">
    <property type="nucleotide sequence ID" value="NZ_JANKBI010000016.1"/>
</dbReference>
<dbReference type="Pfam" id="PF00300">
    <property type="entry name" value="His_Phos_1"/>
    <property type="match status" value="1"/>
</dbReference>
<dbReference type="PANTHER" id="PTHR48100">
    <property type="entry name" value="BROAD-SPECIFICITY PHOSPHATASE YOR283W-RELATED"/>
    <property type="match status" value="1"/>
</dbReference>
<dbReference type="GO" id="GO:0005737">
    <property type="term" value="C:cytoplasm"/>
    <property type="evidence" value="ECO:0007669"/>
    <property type="project" value="TreeGrafter"/>
</dbReference>
<dbReference type="SMART" id="SM00855">
    <property type="entry name" value="PGAM"/>
    <property type="match status" value="1"/>
</dbReference>
<keyword evidence="2" id="KW-1185">Reference proteome</keyword>
<gene>
    <name evidence="1" type="ORF">C7383_11633</name>
</gene>
<dbReference type="Gene3D" id="3.40.50.1240">
    <property type="entry name" value="Phosphoglycerate mutase-like"/>
    <property type="match status" value="1"/>
</dbReference>
<dbReference type="Proteomes" id="UP000245412">
    <property type="component" value="Unassembled WGS sequence"/>
</dbReference>
<reference evidence="1 2" key="1">
    <citation type="submission" date="2018-05" db="EMBL/GenBank/DDBJ databases">
        <authorList>
            <person name="Goeker M."/>
            <person name="Huntemann M."/>
            <person name="Clum A."/>
            <person name="Pillay M."/>
            <person name="Palaniappan K."/>
            <person name="Varghese N."/>
            <person name="Mikhailova N."/>
            <person name="Stamatis D."/>
            <person name="Reddy T."/>
            <person name="Daum C."/>
            <person name="Shapiro N."/>
            <person name="Ivanova N."/>
            <person name="Kyrpides N."/>
            <person name="Woyke T."/>
        </authorList>
    </citation>
    <scope>NUCLEOTIDE SEQUENCE [LARGE SCALE GENOMIC DNA]</scope>
    <source>
        <strain evidence="1 2">DSM 26524</strain>
    </source>
</reference>
<dbReference type="InterPro" id="IPR050275">
    <property type="entry name" value="PGM_Phosphatase"/>
</dbReference>
<dbReference type="SUPFAM" id="SSF53254">
    <property type="entry name" value="Phosphoglycerate mutase-like"/>
    <property type="match status" value="1"/>
</dbReference>
<name>A0AB73SZG8_9FIRM</name>
<dbReference type="PANTHER" id="PTHR48100:SF59">
    <property type="entry name" value="ADENOSYLCOBALAMIN_ALPHA-RIBAZOLE PHOSPHATASE"/>
    <property type="match status" value="1"/>
</dbReference>
<comment type="caution">
    <text evidence="1">The sequence shown here is derived from an EMBL/GenBank/DDBJ whole genome shotgun (WGS) entry which is preliminary data.</text>
</comment>
<dbReference type="InterPro" id="IPR029033">
    <property type="entry name" value="His_PPase_superfam"/>
</dbReference>
<evidence type="ECO:0000313" key="1">
    <source>
        <dbReference type="EMBL" id="PWJ72719.1"/>
    </source>
</evidence>